<organism evidence="3 4">
    <name type="scientific">Catenulispora yoronensis</name>
    <dbReference type="NCBI Taxonomy" id="450799"/>
    <lineage>
        <taxon>Bacteria</taxon>
        <taxon>Bacillati</taxon>
        <taxon>Actinomycetota</taxon>
        <taxon>Actinomycetes</taxon>
        <taxon>Catenulisporales</taxon>
        <taxon>Catenulisporaceae</taxon>
        <taxon>Catenulispora</taxon>
    </lineage>
</organism>
<name>A0ABP5FAC4_9ACTN</name>
<keyword evidence="2" id="KW-0812">Transmembrane</keyword>
<dbReference type="RefSeq" id="WP_344664759.1">
    <property type="nucleotide sequence ID" value="NZ_BAAAQN010000006.1"/>
</dbReference>
<evidence type="ECO:0000313" key="3">
    <source>
        <dbReference type="EMBL" id="GAA2019419.1"/>
    </source>
</evidence>
<gene>
    <name evidence="3" type="ORF">GCM10009839_14870</name>
</gene>
<keyword evidence="2" id="KW-0472">Membrane</keyword>
<accession>A0ABP5FAC4</accession>
<keyword evidence="2" id="KW-1133">Transmembrane helix</keyword>
<feature type="transmembrane region" description="Helical" evidence="2">
    <location>
        <begin position="32"/>
        <end position="51"/>
    </location>
</feature>
<feature type="region of interest" description="Disordered" evidence="1">
    <location>
        <begin position="1"/>
        <end position="26"/>
    </location>
</feature>
<evidence type="ECO:0008006" key="5">
    <source>
        <dbReference type="Google" id="ProtNLM"/>
    </source>
</evidence>
<feature type="compositionally biased region" description="Low complexity" evidence="1">
    <location>
        <begin position="1"/>
        <end position="18"/>
    </location>
</feature>
<proteinExistence type="predicted"/>
<dbReference type="EMBL" id="BAAAQN010000006">
    <property type="protein sequence ID" value="GAA2019419.1"/>
    <property type="molecule type" value="Genomic_DNA"/>
</dbReference>
<dbReference type="Proteomes" id="UP001500751">
    <property type="component" value="Unassembled WGS sequence"/>
</dbReference>
<reference evidence="4" key="1">
    <citation type="journal article" date="2019" name="Int. J. Syst. Evol. Microbiol.">
        <title>The Global Catalogue of Microorganisms (GCM) 10K type strain sequencing project: providing services to taxonomists for standard genome sequencing and annotation.</title>
        <authorList>
            <consortium name="The Broad Institute Genomics Platform"/>
            <consortium name="The Broad Institute Genome Sequencing Center for Infectious Disease"/>
            <person name="Wu L."/>
            <person name="Ma J."/>
        </authorList>
    </citation>
    <scope>NUCLEOTIDE SEQUENCE [LARGE SCALE GENOMIC DNA]</scope>
    <source>
        <strain evidence="4">JCM 16014</strain>
    </source>
</reference>
<keyword evidence="4" id="KW-1185">Reference proteome</keyword>
<evidence type="ECO:0000313" key="4">
    <source>
        <dbReference type="Proteomes" id="UP001500751"/>
    </source>
</evidence>
<comment type="caution">
    <text evidence="3">The sequence shown here is derived from an EMBL/GenBank/DDBJ whole genome shotgun (WGS) entry which is preliminary data.</text>
</comment>
<sequence>MRTGTATPPTGGNFTPTPFVQPDPPRARRQPAVLALGVALIGASAVGFVFWNHQSAAKTPVLMLAKDVSYGQQLTPGDLTTVQVALNTTGVSFVRADQESKVLAMSATTELHSGALLNPADVSSVPPTPPGAALVVINLKNLLMPSGIVPGKKLTLVVNGVVSDQAGKYTIAADSAGARVLSGAKPATFKVTVVSVSQAAAGAAGKVTLAVDPNDAPNIELFADEQRLGVIVPPTGQ</sequence>
<evidence type="ECO:0000256" key="1">
    <source>
        <dbReference type="SAM" id="MobiDB-lite"/>
    </source>
</evidence>
<protein>
    <recommendedName>
        <fullName evidence="5">SAF domain-containing protein</fullName>
    </recommendedName>
</protein>
<evidence type="ECO:0000256" key="2">
    <source>
        <dbReference type="SAM" id="Phobius"/>
    </source>
</evidence>